<dbReference type="Proteomes" id="UP000053864">
    <property type="component" value="Unassembled WGS sequence"/>
</dbReference>
<sequence length="30" mass="3470">MEEARQAILGHHQDPLASSSAPSWIRRRLR</sequence>
<evidence type="ECO:0000313" key="3">
    <source>
        <dbReference type="EMBL" id="ETL48412.1"/>
    </source>
</evidence>
<reference evidence="4" key="3">
    <citation type="submission" date="2013-11" db="EMBL/GenBank/DDBJ databases">
        <title>The Genome Sequence of Phytophthora parasitica IAC_01/95.</title>
        <authorList>
            <consortium name="The Broad Institute Genomics Platform"/>
            <person name="Russ C."/>
            <person name="Tyler B."/>
            <person name="Panabieres F."/>
            <person name="Shan W."/>
            <person name="Tripathy S."/>
            <person name="Grunwald N."/>
            <person name="Machado M."/>
            <person name="Johnson C.S."/>
            <person name="Arredondo F."/>
            <person name="Hong C."/>
            <person name="Coffey M."/>
            <person name="Young S.K."/>
            <person name="Zeng Q."/>
            <person name="Gargeya S."/>
            <person name="Fitzgerald M."/>
            <person name="Abouelleil A."/>
            <person name="Alvarado L."/>
            <person name="Chapman S.B."/>
            <person name="Gainer-Dewar J."/>
            <person name="Goldberg J."/>
            <person name="Griggs A."/>
            <person name="Gujja S."/>
            <person name="Hansen M."/>
            <person name="Howarth C."/>
            <person name="Imamovic A."/>
            <person name="Ireland A."/>
            <person name="Larimer J."/>
            <person name="McCowan C."/>
            <person name="Murphy C."/>
            <person name="Pearson M."/>
            <person name="Poon T.W."/>
            <person name="Priest M."/>
            <person name="Roberts A."/>
            <person name="Saif S."/>
            <person name="Shea T."/>
            <person name="Sykes S."/>
            <person name="Wortman J."/>
            <person name="Nusbaum C."/>
            <person name="Birren B."/>
        </authorList>
    </citation>
    <scope>NUCLEOTIDE SEQUENCE [LARGE SCALE GENOMIC DNA]</scope>
    <source>
        <strain evidence="4">IAC_01/95</strain>
    </source>
</reference>
<dbReference type="Proteomes" id="UP000053236">
    <property type="component" value="Unassembled WGS sequence"/>
</dbReference>
<feature type="region of interest" description="Disordered" evidence="1">
    <location>
        <begin position="1"/>
        <end position="30"/>
    </location>
</feature>
<dbReference type="Proteomes" id="UP000054532">
    <property type="component" value="Unassembled WGS sequence"/>
</dbReference>
<dbReference type="EMBL" id="KI696824">
    <property type="protein sequence ID" value="ETM30741.1"/>
    <property type="molecule type" value="Genomic_DNA"/>
</dbReference>
<name>W2HKB2_PHYNI</name>
<evidence type="ECO:0000313" key="2">
    <source>
        <dbReference type="EMBL" id="ETK95005.1"/>
    </source>
</evidence>
<organism evidence="2">
    <name type="scientific">Phytophthora nicotianae</name>
    <name type="common">Potato buckeye rot agent</name>
    <name type="synonym">Phytophthora parasitica</name>
    <dbReference type="NCBI Taxonomy" id="4792"/>
    <lineage>
        <taxon>Eukaryota</taxon>
        <taxon>Sar</taxon>
        <taxon>Stramenopiles</taxon>
        <taxon>Oomycota</taxon>
        <taxon>Peronosporomycetes</taxon>
        <taxon>Peronosporales</taxon>
        <taxon>Peronosporaceae</taxon>
        <taxon>Phytophthora</taxon>
    </lineage>
</organism>
<dbReference type="EMBL" id="KI684451">
    <property type="protein sequence ID" value="ETK95005.1"/>
    <property type="molecule type" value="Genomic_DNA"/>
</dbReference>
<proteinExistence type="predicted"/>
<reference evidence="2" key="1">
    <citation type="submission" date="2013-11" db="EMBL/GenBank/DDBJ databases">
        <title>The Genome Sequence of Phytophthora parasitica CJ02B3.</title>
        <authorList>
            <consortium name="The Broad Institute Genomics Platform"/>
            <person name="Russ C."/>
            <person name="Tyler B."/>
            <person name="Panabieres F."/>
            <person name="Shan W."/>
            <person name="Tripathy S."/>
            <person name="Grunwald N."/>
            <person name="Machado M."/>
            <person name="Johnson C.S."/>
            <person name="Arredondo F."/>
            <person name="Hong C."/>
            <person name="Coffey M."/>
            <person name="Young S.K."/>
            <person name="Zeng Q."/>
            <person name="Gargeya S."/>
            <person name="Fitzgerald M."/>
            <person name="Abouelleil A."/>
            <person name="Alvarado L."/>
            <person name="Chapman S.B."/>
            <person name="Gainer-Dewar J."/>
            <person name="Goldberg J."/>
            <person name="Griggs A."/>
            <person name="Gujja S."/>
            <person name="Hansen M."/>
            <person name="Howarth C."/>
            <person name="Imamovic A."/>
            <person name="Ireland A."/>
            <person name="Larimer J."/>
            <person name="McCowan C."/>
            <person name="Murphy C."/>
            <person name="Pearson M."/>
            <person name="Poon T.W."/>
            <person name="Priest M."/>
            <person name="Roberts A."/>
            <person name="Saif S."/>
            <person name="Shea T."/>
            <person name="Sykes S."/>
            <person name="Wortman J."/>
            <person name="Nusbaum C."/>
            <person name="Birren B."/>
        </authorList>
    </citation>
    <scope>NUCLEOTIDE SEQUENCE [LARGE SCALE GENOMIC DNA]</scope>
    <source>
        <strain evidence="2">CJ02B3</strain>
    </source>
</reference>
<reference evidence="3 5" key="2">
    <citation type="submission" date="2013-11" db="EMBL/GenBank/DDBJ databases">
        <title>The Genome Sequence of Phytophthora parasitica CJ05E6.</title>
        <authorList>
            <consortium name="The Broad Institute Genomics Platform"/>
            <person name="Russ C."/>
            <person name="Tyler B."/>
            <person name="Panabieres F."/>
            <person name="Shan W."/>
            <person name="Tripathy S."/>
            <person name="Grunwald N."/>
            <person name="Machado M."/>
            <person name="Johnson C.S."/>
            <person name="Arredondo F."/>
            <person name="Hong C."/>
            <person name="Coffey M."/>
            <person name="Young S.K."/>
            <person name="Zeng Q."/>
            <person name="Gargeya S."/>
            <person name="Fitzgerald M."/>
            <person name="Abouelleil A."/>
            <person name="Alvarado L."/>
            <person name="Chapman S.B."/>
            <person name="Gainer-Dewar J."/>
            <person name="Goldberg J."/>
            <person name="Griggs A."/>
            <person name="Gujja S."/>
            <person name="Hansen M."/>
            <person name="Howarth C."/>
            <person name="Imamovic A."/>
            <person name="Ireland A."/>
            <person name="Larimer J."/>
            <person name="McCowan C."/>
            <person name="Murphy C."/>
            <person name="Pearson M."/>
            <person name="Poon T.W."/>
            <person name="Priest M."/>
            <person name="Roberts A."/>
            <person name="Saif S."/>
            <person name="Shea T."/>
            <person name="Sykes S."/>
            <person name="Wortman J."/>
            <person name="Nusbaum C."/>
            <person name="Birren B."/>
        </authorList>
    </citation>
    <scope>NUCLEOTIDE SEQUENCE [LARGE SCALE GENOMIC DNA]</scope>
    <source>
        <strain evidence="3 5">CJ05E6</strain>
    </source>
</reference>
<accession>W2HKB2</accession>
<dbReference type="AlphaFoldDB" id="W2HKB2"/>
<evidence type="ECO:0000313" key="4">
    <source>
        <dbReference type="EMBL" id="ETM30741.1"/>
    </source>
</evidence>
<dbReference type="EMBL" id="KI670920">
    <property type="protein sequence ID" value="ETL48412.1"/>
    <property type="molecule type" value="Genomic_DNA"/>
</dbReference>
<protein>
    <submittedName>
        <fullName evidence="2">Uncharacterized protein</fullName>
    </submittedName>
</protein>
<evidence type="ECO:0000313" key="5">
    <source>
        <dbReference type="Proteomes" id="UP000053864"/>
    </source>
</evidence>
<gene>
    <name evidence="4" type="ORF">L914_21583</name>
    <name evidence="2" type="ORF">L915_02037</name>
    <name evidence="3" type="ORF">L916_01992</name>
</gene>
<evidence type="ECO:0000256" key="1">
    <source>
        <dbReference type="SAM" id="MobiDB-lite"/>
    </source>
</evidence>